<dbReference type="AlphaFoldDB" id="I3CEF9"/>
<dbReference type="RefSeq" id="WP_002684472.1">
    <property type="nucleotide sequence ID" value="NZ_JH600070.1"/>
</dbReference>
<dbReference type="InterPro" id="IPR022998">
    <property type="entry name" value="ThiamineP_synth_TenI"/>
</dbReference>
<evidence type="ECO:0000256" key="2">
    <source>
        <dbReference type="ARBA" id="ARBA00005165"/>
    </source>
</evidence>
<dbReference type="CDD" id="cd00564">
    <property type="entry name" value="TMP_TenI"/>
    <property type="match status" value="1"/>
</dbReference>
<protein>
    <recommendedName>
        <fullName evidence="10">Thiamine-phosphate synthase</fullName>
        <shortName evidence="10">TP synthase</shortName>
        <shortName evidence="10">TPS</shortName>
        <ecNumber evidence="10">2.5.1.3</ecNumber>
    </recommendedName>
    <alternativeName>
        <fullName evidence="10">Thiamine-phosphate pyrophosphorylase</fullName>
        <shortName evidence="10">TMP pyrophosphorylase</shortName>
        <shortName evidence="10">TMP-PPase</shortName>
    </alternativeName>
</protein>
<dbReference type="InterPro" id="IPR036206">
    <property type="entry name" value="ThiamineP_synth_sf"/>
</dbReference>
<evidence type="ECO:0000256" key="9">
    <source>
        <dbReference type="ARBA" id="ARBA00047883"/>
    </source>
</evidence>
<dbReference type="eggNOG" id="COG0352">
    <property type="taxonomic scope" value="Bacteria"/>
</dbReference>
<comment type="catalytic activity">
    <reaction evidence="8 10 11">
        <text>2-(2-carboxy-4-methylthiazol-5-yl)ethyl phosphate + 4-amino-2-methyl-5-(diphosphooxymethyl)pyrimidine + 2 H(+) = thiamine phosphate + CO2 + diphosphate</text>
        <dbReference type="Rhea" id="RHEA:47848"/>
        <dbReference type="ChEBI" id="CHEBI:15378"/>
        <dbReference type="ChEBI" id="CHEBI:16526"/>
        <dbReference type="ChEBI" id="CHEBI:33019"/>
        <dbReference type="ChEBI" id="CHEBI:37575"/>
        <dbReference type="ChEBI" id="CHEBI:57841"/>
        <dbReference type="ChEBI" id="CHEBI:62890"/>
        <dbReference type="EC" id="2.5.1.3"/>
    </reaction>
</comment>
<dbReference type="HAMAP" id="MF_00097">
    <property type="entry name" value="TMP_synthase"/>
    <property type="match status" value="1"/>
</dbReference>
<feature type="binding site" evidence="10">
    <location>
        <position position="71"/>
    </location>
    <ligand>
        <name>4-amino-2-methyl-5-(diphosphooxymethyl)pyrimidine</name>
        <dbReference type="ChEBI" id="CHEBI:57841"/>
    </ligand>
</feature>
<dbReference type="InterPro" id="IPR034291">
    <property type="entry name" value="TMP_synthase"/>
</dbReference>
<comment type="catalytic activity">
    <reaction evidence="7 10 11">
        <text>4-methyl-5-(2-phosphooxyethyl)-thiazole + 4-amino-2-methyl-5-(diphosphooxymethyl)pyrimidine + H(+) = thiamine phosphate + diphosphate</text>
        <dbReference type="Rhea" id="RHEA:22328"/>
        <dbReference type="ChEBI" id="CHEBI:15378"/>
        <dbReference type="ChEBI" id="CHEBI:33019"/>
        <dbReference type="ChEBI" id="CHEBI:37575"/>
        <dbReference type="ChEBI" id="CHEBI:57841"/>
        <dbReference type="ChEBI" id="CHEBI:58296"/>
        <dbReference type="EC" id="2.5.1.3"/>
    </reaction>
</comment>
<keyword evidence="4 10" id="KW-0479">Metal-binding</keyword>
<name>I3CEF9_9GAMM</name>
<dbReference type="GO" id="GO:0004789">
    <property type="term" value="F:thiamine-phosphate diphosphorylase activity"/>
    <property type="evidence" value="ECO:0007669"/>
    <property type="project" value="UniProtKB-UniRule"/>
</dbReference>
<evidence type="ECO:0000313" key="15">
    <source>
        <dbReference type="Proteomes" id="UP000005744"/>
    </source>
</evidence>
<dbReference type="SUPFAM" id="SSF51391">
    <property type="entry name" value="Thiamin phosphate synthase"/>
    <property type="match status" value="1"/>
</dbReference>
<comment type="cofactor">
    <cofactor evidence="10">
        <name>Mg(2+)</name>
        <dbReference type="ChEBI" id="CHEBI:18420"/>
    </cofactor>
    <text evidence="10">Binds 1 Mg(2+) ion per subunit.</text>
</comment>
<reference evidence="14 15" key="1">
    <citation type="submission" date="2011-11" db="EMBL/GenBank/DDBJ databases">
        <title>Improved High-Quality Draft sequence of Beggiatoa alba B18lD.</title>
        <authorList>
            <consortium name="US DOE Joint Genome Institute"/>
            <person name="Lucas S."/>
            <person name="Han J."/>
            <person name="Lapidus A."/>
            <person name="Cheng J.-F."/>
            <person name="Goodwin L."/>
            <person name="Pitluck S."/>
            <person name="Peters L."/>
            <person name="Mikhailova N."/>
            <person name="Held B."/>
            <person name="Detter J.C."/>
            <person name="Han C."/>
            <person name="Tapia R."/>
            <person name="Land M."/>
            <person name="Hauser L."/>
            <person name="Kyrpides N."/>
            <person name="Ivanova N."/>
            <person name="Pagani I."/>
            <person name="Samuel K."/>
            <person name="Teske A."/>
            <person name="Mueller J."/>
            <person name="Woyke T."/>
        </authorList>
    </citation>
    <scope>NUCLEOTIDE SEQUENCE [LARGE SCALE GENOMIC DNA]</scope>
    <source>
        <strain evidence="14 15">B18LD</strain>
    </source>
</reference>
<evidence type="ECO:0000256" key="12">
    <source>
        <dbReference type="RuleBase" id="RU004253"/>
    </source>
</evidence>
<feature type="binding site" evidence="10">
    <location>
        <position position="72"/>
    </location>
    <ligand>
        <name>Mg(2+)</name>
        <dbReference type="ChEBI" id="CHEBI:18420"/>
    </ligand>
</feature>
<dbReference type="EC" id="2.5.1.3" evidence="10"/>
<keyword evidence="5 10" id="KW-0460">Magnesium</keyword>
<evidence type="ECO:0000256" key="5">
    <source>
        <dbReference type="ARBA" id="ARBA00022842"/>
    </source>
</evidence>
<feature type="binding site" evidence="10">
    <location>
        <begin position="137"/>
        <end position="139"/>
    </location>
    <ligand>
        <name>2-[(2R,5Z)-2-carboxy-4-methylthiazol-5(2H)-ylidene]ethyl phosphate</name>
        <dbReference type="ChEBI" id="CHEBI:62899"/>
    </ligand>
</feature>
<comment type="pathway">
    <text evidence="2 10 12">Cofactor biosynthesis; thiamine diphosphate biosynthesis; thiamine phosphate from 4-amino-2-methyl-5-diphosphomethylpyrimidine and 4-methyl-5-(2-phosphoethyl)-thiazole: step 1/1.</text>
</comment>
<evidence type="ECO:0000256" key="1">
    <source>
        <dbReference type="ARBA" id="ARBA00003814"/>
    </source>
</evidence>
<dbReference type="Proteomes" id="UP000005744">
    <property type="component" value="Unassembled WGS sequence"/>
</dbReference>
<comment type="function">
    <text evidence="1 10">Condenses 4-methyl-5-(beta-hydroxyethyl)thiazole monophosphate (THZ-P) and 2-methyl-4-amino-5-hydroxymethyl pyrimidine pyrophosphate (HMP-PP) to form thiamine monophosphate (TMP).</text>
</comment>
<organism evidence="14 15">
    <name type="scientific">Beggiatoa alba B18LD</name>
    <dbReference type="NCBI Taxonomy" id="395493"/>
    <lineage>
        <taxon>Bacteria</taxon>
        <taxon>Pseudomonadati</taxon>
        <taxon>Pseudomonadota</taxon>
        <taxon>Gammaproteobacteria</taxon>
        <taxon>Thiotrichales</taxon>
        <taxon>Thiotrichaceae</taxon>
        <taxon>Beggiatoa</taxon>
    </lineage>
</organism>
<dbReference type="UniPathway" id="UPA00060">
    <property type="reaction ID" value="UER00141"/>
</dbReference>
<gene>
    <name evidence="10" type="primary">thiE</name>
    <name evidence="14" type="ORF">BegalDRAFT_1099</name>
</gene>
<comment type="catalytic activity">
    <reaction evidence="9 10 11">
        <text>2-[(2R,5Z)-2-carboxy-4-methylthiazol-5(2H)-ylidene]ethyl phosphate + 4-amino-2-methyl-5-(diphosphooxymethyl)pyrimidine + 2 H(+) = thiamine phosphate + CO2 + diphosphate</text>
        <dbReference type="Rhea" id="RHEA:47844"/>
        <dbReference type="ChEBI" id="CHEBI:15378"/>
        <dbReference type="ChEBI" id="CHEBI:16526"/>
        <dbReference type="ChEBI" id="CHEBI:33019"/>
        <dbReference type="ChEBI" id="CHEBI:37575"/>
        <dbReference type="ChEBI" id="CHEBI:57841"/>
        <dbReference type="ChEBI" id="CHEBI:62899"/>
        <dbReference type="EC" id="2.5.1.3"/>
    </reaction>
</comment>
<dbReference type="PANTHER" id="PTHR20857">
    <property type="entry name" value="THIAMINE-PHOSPHATE PYROPHOSPHORYLASE"/>
    <property type="match status" value="1"/>
</dbReference>
<dbReference type="NCBIfam" id="TIGR00693">
    <property type="entry name" value="thiE"/>
    <property type="match status" value="1"/>
</dbReference>
<feature type="binding site" evidence="10">
    <location>
        <begin position="39"/>
        <end position="43"/>
    </location>
    <ligand>
        <name>4-amino-2-methyl-5-(diphosphooxymethyl)pyrimidine</name>
        <dbReference type="ChEBI" id="CHEBI:57841"/>
    </ligand>
</feature>
<feature type="binding site" evidence="10">
    <location>
        <position position="110"/>
    </location>
    <ligand>
        <name>4-amino-2-methyl-5-(diphosphooxymethyl)pyrimidine</name>
        <dbReference type="ChEBI" id="CHEBI:57841"/>
    </ligand>
</feature>
<dbReference type="GO" id="GO:0009228">
    <property type="term" value="P:thiamine biosynthetic process"/>
    <property type="evidence" value="ECO:0007669"/>
    <property type="project" value="UniProtKB-KW"/>
</dbReference>
<evidence type="ECO:0000256" key="3">
    <source>
        <dbReference type="ARBA" id="ARBA00022679"/>
    </source>
</evidence>
<dbReference type="GO" id="GO:0005737">
    <property type="term" value="C:cytoplasm"/>
    <property type="evidence" value="ECO:0007669"/>
    <property type="project" value="TreeGrafter"/>
</dbReference>
<evidence type="ECO:0000256" key="10">
    <source>
        <dbReference type="HAMAP-Rule" id="MF_00097"/>
    </source>
</evidence>
<dbReference type="HOGENOM" id="CLU_018272_3_1_6"/>
<dbReference type="OrthoDB" id="9789949at2"/>
<accession>I3CEF9</accession>
<feature type="binding site" evidence="10">
    <location>
        <position position="140"/>
    </location>
    <ligand>
        <name>4-amino-2-methyl-5-(diphosphooxymethyl)pyrimidine</name>
        <dbReference type="ChEBI" id="CHEBI:57841"/>
    </ligand>
</feature>
<dbReference type="EMBL" id="JH600070">
    <property type="protein sequence ID" value="EIJ42002.1"/>
    <property type="molecule type" value="Genomic_DNA"/>
</dbReference>
<dbReference type="Gene3D" id="3.20.20.70">
    <property type="entry name" value="Aldolase class I"/>
    <property type="match status" value="1"/>
</dbReference>
<comment type="similarity">
    <text evidence="10 11">Belongs to the thiamine-phosphate synthase family.</text>
</comment>
<evidence type="ECO:0000313" key="14">
    <source>
        <dbReference type="EMBL" id="EIJ42002.1"/>
    </source>
</evidence>
<evidence type="ECO:0000256" key="6">
    <source>
        <dbReference type="ARBA" id="ARBA00022977"/>
    </source>
</evidence>
<feature type="binding site" evidence="10">
    <location>
        <position position="91"/>
    </location>
    <ligand>
        <name>Mg(2+)</name>
        <dbReference type="ChEBI" id="CHEBI:18420"/>
    </ligand>
</feature>
<keyword evidence="6 10" id="KW-0784">Thiamine biosynthesis</keyword>
<feature type="domain" description="Thiamine phosphate synthase/TenI" evidence="13">
    <location>
        <begin position="8"/>
        <end position="190"/>
    </location>
</feature>
<dbReference type="FunFam" id="3.20.20.70:FF:000096">
    <property type="entry name" value="Thiamine-phosphate synthase"/>
    <property type="match status" value="1"/>
</dbReference>
<evidence type="ECO:0000256" key="8">
    <source>
        <dbReference type="ARBA" id="ARBA00047851"/>
    </source>
</evidence>
<evidence type="ECO:0000256" key="4">
    <source>
        <dbReference type="ARBA" id="ARBA00022723"/>
    </source>
</evidence>
<evidence type="ECO:0000256" key="7">
    <source>
        <dbReference type="ARBA" id="ARBA00047334"/>
    </source>
</evidence>
<dbReference type="PANTHER" id="PTHR20857:SF15">
    <property type="entry name" value="THIAMINE-PHOSPHATE SYNTHASE"/>
    <property type="match status" value="1"/>
</dbReference>
<dbReference type="STRING" id="395493.BegalDRAFT_1099"/>
<dbReference type="InterPro" id="IPR013785">
    <property type="entry name" value="Aldolase_TIM"/>
</dbReference>
<evidence type="ECO:0000256" key="11">
    <source>
        <dbReference type="RuleBase" id="RU003826"/>
    </source>
</evidence>
<dbReference type="Pfam" id="PF02581">
    <property type="entry name" value="TMP-TENI"/>
    <property type="match status" value="1"/>
</dbReference>
<keyword evidence="15" id="KW-1185">Reference proteome</keyword>
<evidence type="ECO:0000259" key="13">
    <source>
        <dbReference type="Pfam" id="PF02581"/>
    </source>
</evidence>
<dbReference type="GO" id="GO:0009229">
    <property type="term" value="P:thiamine diphosphate biosynthetic process"/>
    <property type="evidence" value="ECO:0007669"/>
    <property type="project" value="UniProtKB-UniRule"/>
</dbReference>
<feature type="binding site" evidence="10">
    <location>
        <position position="167"/>
    </location>
    <ligand>
        <name>2-[(2R,5Z)-2-carboxy-4-methylthiazol-5(2H)-ylidene]ethyl phosphate</name>
        <dbReference type="ChEBI" id="CHEBI:62899"/>
    </ligand>
</feature>
<feature type="binding site" evidence="10">
    <location>
        <begin position="187"/>
        <end position="188"/>
    </location>
    <ligand>
        <name>2-[(2R,5Z)-2-carboxy-4-methylthiazol-5(2H)-ylidene]ethyl phosphate</name>
        <dbReference type="ChEBI" id="CHEBI:62899"/>
    </ligand>
</feature>
<proteinExistence type="inferred from homology"/>
<keyword evidence="3 10" id="KW-0808">Transferase</keyword>
<sequence>MGHHLRGLYVITDSLLLPTTAQLVARVAASIRGGASVVQYRDKSTDSEKRFAEAQALRALCAQHGVIFIVNDDVVLAKAVNADGVHIGEDDGELAQARAVLGEQAMIGVSCYASLERAQTMQANGADYVAFGSFFPSPTKPDASPVSLNVLRLARQQLTCPIIAIGGITPENGGTLVEAGADMLSVVSGVFATSDVEAATRRYCALFAK</sequence>
<dbReference type="GO" id="GO:0000287">
    <property type="term" value="F:magnesium ion binding"/>
    <property type="evidence" value="ECO:0007669"/>
    <property type="project" value="UniProtKB-UniRule"/>
</dbReference>